<dbReference type="Proteomes" id="UP001221898">
    <property type="component" value="Unassembled WGS sequence"/>
</dbReference>
<evidence type="ECO:0000313" key="4">
    <source>
        <dbReference type="EMBL" id="KAJ8388908.1"/>
    </source>
</evidence>
<dbReference type="GO" id="GO:0050501">
    <property type="term" value="F:hyaluronan synthase activity"/>
    <property type="evidence" value="ECO:0007669"/>
    <property type="project" value="TreeGrafter"/>
</dbReference>
<keyword evidence="2 3" id="KW-0472">Membrane</keyword>
<dbReference type="EMBL" id="JAINUG010000189">
    <property type="protein sequence ID" value="KAJ8388908.1"/>
    <property type="molecule type" value="Genomic_DNA"/>
</dbReference>
<gene>
    <name evidence="4" type="ORF">AAFF_G00126640</name>
</gene>
<dbReference type="GO" id="GO:0005886">
    <property type="term" value="C:plasma membrane"/>
    <property type="evidence" value="ECO:0007669"/>
    <property type="project" value="TreeGrafter"/>
</dbReference>
<dbReference type="InterPro" id="IPR029044">
    <property type="entry name" value="Nucleotide-diphossugar_trans"/>
</dbReference>
<feature type="transmembrane region" description="Helical" evidence="3">
    <location>
        <begin position="535"/>
        <end position="557"/>
    </location>
</feature>
<dbReference type="SUPFAM" id="SSF53448">
    <property type="entry name" value="Nucleotide-diphospho-sugar transferases"/>
    <property type="match status" value="1"/>
</dbReference>
<comment type="caution">
    <text evidence="4">The sequence shown here is derived from an EMBL/GenBank/DDBJ whole genome shotgun (WGS) entry which is preliminary data.</text>
</comment>
<organism evidence="4 5">
    <name type="scientific">Aldrovandia affinis</name>
    <dbReference type="NCBI Taxonomy" id="143900"/>
    <lineage>
        <taxon>Eukaryota</taxon>
        <taxon>Metazoa</taxon>
        <taxon>Chordata</taxon>
        <taxon>Craniata</taxon>
        <taxon>Vertebrata</taxon>
        <taxon>Euteleostomi</taxon>
        <taxon>Actinopterygii</taxon>
        <taxon>Neopterygii</taxon>
        <taxon>Teleostei</taxon>
        <taxon>Notacanthiformes</taxon>
        <taxon>Halosauridae</taxon>
        <taxon>Aldrovandia</taxon>
    </lineage>
</organism>
<keyword evidence="3" id="KW-1133">Transmembrane helix</keyword>
<dbReference type="PANTHER" id="PTHR22913">
    <property type="entry name" value="HYALURONAN SYNTHASE"/>
    <property type="match status" value="1"/>
</dbReference>
<dbReference type="GO" id="GO:0085029">
    <property type="term" value="P:extracellular matrix assembly"/>
    <property type="evidence" value="ECO:0007669"/>
    <property type="project" value="TreeGrafter"/>
</dbReference>
<feature type="transmembrane region" description="Helical" evidence="3">
    <location>
        <begin position="453"/>
        <end position="475"/>
    </location>
</feature>
<evidence type="ECO:0000256" key="2">
    <source>
        <dbReference type="ARBA" id="ARBA00023136"/>
    </source>
</evidence>
<evidence type="ECO:0000313" key="5">
    <source>
        <dbReference type="Proteomes" id="UP001221898"/>
    </source>
</evidence>
<evidence type="ECO:0000256" key="3">
    <source>
        <dbReference type="SAM" id="Phobius"/>
    </source>
</evidence>
<feature type="transmembrane region" description="Helical" evidence="3">
    <location>
        <begin position="426"/>
        <end position="446"/>
    </location>
</feature>
<feature type="transmembrane region" description="Helical" evidence="3">
    <location>
        <begin position="47"/>
        <end position="70"/>
    </location>
</feature>
<name>A0AAD7RRQ8_9TELE</name>
<evidence type="ECO:0000256" key="1">
    <source>
        <dbReference type="ARBA" id="ARBA00004370"/>
    </source>
</evidence>
<dbReference type="Gene3D" id="3.90.550.10">
    <property type="entry name" value="Spore Coat Polysaccharide Biosynthesis Protein SpsA, Chain A"/>
    <property type="match status" value="1"/>
</dbReference>
<sequence length="573" mass="66534">MELKPVLRKIGTVGRAGFTILFALVVLAVMVWAYVQGFTLATSRFNIISFGFYGLILGLHVLLQSLFAFVEHRKMGARREPCSYTKTIGLTISAYQEDPAYLRECLNSVRTLQYPPELLRVIMVVDGNTEDDLYMMEMFREVFVDQEPGFYKWEHNYHTWDPRPQGEQDVGSPAGDAVLGAGEEDPQRREVEELIRSKRCVCIMQKWGGKREVMYTAFKALGSSVDYVQVCDSDTKLDPLATVELCKVLESNQKYGAVGGDVMILNLKDSYISFMSSLRYWMAFNVERACQSFFNCVSCISGPLGLYRNDLLQQFLESWYNQKFLGTHCTFGDDRHLTNRMLSLGYATKYTARSKCYTETPAQFLRWLNQQIRWTKSFFREWLYNAMWWHKHSLWMPYEAIVSGIFPFFVTATVIKLFWTGTLWDILWVLCCIQIIGLIKAAYACVLRKNFIMIFMSLYSMLYMTSLLPSKYFSILTMNKSSWGTSGRKKIVGNYMPLLPLSVWAAILLAGLCYTVYKETKADWTTAEKKLEINFLIYGSVAYICYWLFMIFLYWVWFLRLCRKRSQSYNVSV</sequence>
<evidence type="ECO:0008006" key="6">
    <source>
        <dbReference type="Google" id="ProtNLM"/>
    </source>
</evidence>
<keyword evidence="5" id="KW-1185">Reference proteome</keyword>
<dbReference type="AlphaFoldDB" id="A0AAD7RRQ8"/>
<dbReference type="PANTHER" id="PTHR22913:SF4">
    <property type="entry name" value="HYALURONAN SYNTHASE 1"/>
    <property type="match status" value="1"/>
</dbReference>
<proteinExistence type="predicted"/>
<feature type="transmembrane region" description="Helical" evidence="3">
    <location>
        <begin position="400"/>
        <end position="420"/>
    </location>
</feature>
<dbReference type="Pfam" id="PF13641">
    <property type="entry name" value="Glyco_tranf_2_3"/>
    <property type="match status" value="1"/>
</dbReference>
<comment type="subcellular location">
    <subcellularLocation>
        <location evidence="1">Membrane</location>
    </subcellularLocation>
</comment>
<feature type="transmembrane region" description="Helical" evidence="3">
    <location>
        <begin position="495"/>
        <end position="514"/>
    </location>
</feature>
<feature type="transmembrane region" description="Helical" evidence="3">
    <location>
        <begin position="12"/>
        <end position="35"/>
    </location>
</feature>
<keyword evidence="3" id="KW-0812">Transmembrane</keyword>
<protein>
    <recommendedName>
        <fullName evidence="6">Hyaluronan synthase 1</fullName>
    </recommendedName>
</protein>
<reference evidence="4" key="1">
    <citation type="journal article" date="2023" name="Science">
        <title>Genome structures resolve the early diversification of teleost fishes.</title>
        <authorList>
            <person name="Parey E."/>
            <person name="Louis A."/>
            <person name="Montfort J."/>
            <person name="Bouchez O."/>
            <person name="Roques C."/>
            <person name="Iampietro C."/>
            <person name="Lluch J."/>
            <person name="Castinel A."/>
            <person name="Donnadieu C."/>
            <person name="Desvignes T."/>
            <person name="Floi Bucao C."/>
            <person name="Jouanno E."/>
            <person name="Wen M."/>
            <person name="Mejri S."/>
            <person name="Dirks R."/>
            <person name="Jansen H."/>
            <person name="Henkel C."/>
            <person name="Chen W.J."/>
            <person name="Zahm M."/>
            <person name="Cabau C."/>
            <person name="Klopp C."/>
            <person name="Thompson A.W."/>
            <person name="Robinson-Rechavi M."/>
            <person name="Braasch I."/>
            <person name="Lecointre G."/>
            <person name="Bobe J."/>
            <person name="Postlethwait J.H."/>
            <person name="Berthelot C."/>
            <person name="Roest Crollius H."/>
            <person name="Guiguen Y."/>
        </authorList>
    </citation>
    <scope>NUCLEOTIDE SEQUENCE</scope>
    <source>
        <strain evidence="4">NC1722</strain>
    </source>
</reference>
<dbReference type="GO" id="GO:0030213">
    <property type="term" value="P:hyaluronan biosynthetic process"/>
    <property type="evidence" value="ECO:0007669"/>
    <property type="project" value="TreeGrafter"/>
</dbReference>
<accession>A0AAD7RRQ8</accession>